<dbReference type="Pfam" id="PF25087">
    <property type="entry name" value="GMPPB_C"/>
    <property type="match status" value="1"/>
</dbReference>
<dbReference type="InterPro" id="IPR011701">
    <property type="entry name" value="MFS"/>
</dbReference>
<keyword evidence="5 6" id="KW-0472">Membrane</keyword>
<feature type="transmembrane region" description="Helical" evidence="6">
    <location>
        <begin position="284"/>
        <end position="305"/>
    </location>
</feature>
<evidence type="ECO:0000256" key="5">
    <source>
        <dbReference type="ARBA" id="ARBA00023136"/>
    </source>
</evidence>
<feature type="transmembrane region" description="Helical" evidence="6">
    <location>
        <begin position="122"/>
        <end position="139"/>
    </location>
</feature>
<dbReference type="InterPro" id="IPR036259">
    <property type="entry name" value="MFS_trans_sf"/>
</dbReference>
<dbReference type="Pfam" id="PF07690">
    <property type="entry name" value="MFS_1"/>
    <property type="match status" value="1"/>
</dbReference>
<keyword evidence="4 6" id="KW-1133">Transmembrane helix</keyword>
<evidence type="ECO:0000256" key="6">
    <source>
        <dbReference type="SAM" id="Phobius"/>
    </source>
</evidence>
<sequence>MVLEKRDELEVITSSIPSSPPNDINRHDPENGYNAKLEKRVMRKIDFWLVGFYSIVYIFRVIDSSNYSNAAIINLEAGTGIKKELGFSSSQWSWTQSIFSYSYLFFEPTNTILLKRVTPSRWMFVLILSWGICACAAGAAQDFPGMMCVRFAIGLAEAGFYPSVLYHMAFWYKPSELRWRIALFYSLGQVSGALSGLLAYAISFMDGAGGLSGWRWLFIIEGLPATLLSVIALFGLPDYPETARMLTEEEKAFLKGRLSSSAPSGKDKSWSWGDVKALLSIPTFYTFTVYWIGHGIGGFGVNYALPTVIYELGFTTTALSQLMNIPPYVACFFFLNILGYLLHKGWIRPWTTAVAIESTIIICYIILITVSNSVVKYLALVVATACAGSAYPVIWPERIRALEGTVAVGIGIGLTNAMAQFSDPLTRDQSQQRDVLSSIQAVSIQLFLLPRLSYSSTFPSHRCHDIDRSSPSKLNLKDLLISLSWPSTLTIMPHTGPMDFQALILCGPGGSLNTFTSRPEEYPKCLIQVANRPMVFYAIDFCRRSGITDITLITPPLSFPPIRAALDQNPYLTRFYSPSVSVIAPNDLEMTMGTAELLRLPEVQRCITTNFLLLPCDLICGIPGQSILEAWITNQWVLEDNNDSNGVHHASPPTTSYFDRQLEARSGGLAVYYQTENREESIQEEATDFIAVAPLQQHEAPVVPGPEGSPIPRFGLSKLLMSMPMDTIKEKMKEDKGLLVRHSLVKNCPRIRMLTTFRDAHVYVFPCWVKDLVHHQKRLESVSEDFIGTWAKSAWQKGLSDKLGLTRNFNEDTRTQERDFTPESSHTGAFVDKAIDIRDMSTTRARSNSDMQIDQFYPSTELPQMLAYVHRGATPFIRRVDNTGVLLSTSLLLAKLPSIDEVGRKAASPFAHAHKVAYPEGVDSPSNVTKKDCLLGDNVIVASGAVIKESVIGANCRIDGAARIIRCVLMEGVVVETRAELTGCVIGRRAQVGRESVLRGCEVQDANVIPKETNARDEKFMVSELCV</sequence>
<name>A0A9W9MDJ1_9EURO</name>
<dbReference type="GO" id="GO:0022857">
    <property type="term" value="F:transmembrane transporter activity"/>
    <property type="evidence" value="ECO:0007669"/>
    <property type="project" value="InterPro"/>
</dbReference>
<dbReference type="SUPFAM" id="SSF103473">
    <property type="entry name" value="MFS general substrate transporter"/>
    <property type="match status" value="1"/>
</dbReference>
<keyword evidence="9" id="KW-1185">Reference proteome</keyword>
<dbReference type="EMBL" id="JAPQKQ010000005">
    <property type="protein sequence ID" value="KAJ5196297.1"/>
    <property type="molecule type" value="Genomic_DNA"/>
</dbReference>
<dbReference type="GO" id="GO:0016020">
    <property type="term" value="C:membrane"/>
    <property type="evidence" value="ECO:0007669"/>
    <property type="project" value="UniProtKB-SubCell"/>
</dbReference>
<accession>A0A9W9MDJ1</accession>
<dbReference type="PANTHER" id="PTHR43791">
    <property type="entry name" value="PERMEASE-RELATED"/>
    <property type="match status" value="1"/>
</dbReference>
<protein>
    <recommendedName>
        <fullName evidence="7">Mannose-1-phosphate guanyltransferase C-terminal domain-containing protein</fullName>
    </recommendedName>
</protein>
<proteinExistence type="predicted"/>
<keyword evidence="2" id="KW-0813">Transport</keyword>
<evidence type="ECO:0000256" key="4">
    <source>
        <dbReference type="ARBA" id="ARBA00022989"/>
    </source>
</evidence>
<organism evidence="8 9">
    <name type="scientific">Penicillium cf. viridicatum</name>
    <dbReference type="NCBI Taxonomy" id="2972119"/>
    <lineage>
        <taxon>Eukaryota</taxon>
        <taxon>Fungi</taxon>
        <taxon>Dikarya</taxon>
        <taxon>Ascomycota</taxon>
        <taxon>Pezizomycotina</taxon>
        <taxon>Eurotiomycetes</taxon>
        <taxon>Eurotiomycetidae</taxon>
        <taxon>Eurotiales</taxon>
        <taxon>Aspergillaceae</taxon>
        <taxon>Penicillium</taxon>
    </lineage>
</organism>
<evidence type="ECO:0000313" key="9">
    <source>
        <dbReference type="Proteomes" id="UP001150942"/>
    </source>
</evidence>
<dbReference type="Gene3D" id="2.160.10.10">
    <property type="entry name" value="Hexapeptide repeat proteins"/>
    <property type="match status" value="1"/>
</dbReference>
<dbReference type="OrthoDB" id="2985014at2759"/>
<dbReference type="SUPFAM" id="SSF53448">
    <property type="entry name" value="Nucleotide-diphospho-sugar transferases"/>
    <property type="match status" value="1"/>
</dbReference>
<keyword evidence="3 6" id="KW-0812">Transmembrane</keyword>
<dbReference type="Gene3D" id="3.90.550.10">
    <property type="entry name" value="Spore Coat Polysaccharide Biosynthesis Protein SpsA, Chain A"/>
    <property type="match status" value="1"/>
</dbReference>
<feature type="transmembrane region" description="Helical" evidence="6">
    <location>
        <begin position="151"/>
        <end position="170"/>
    </location>
</feature>
<evidence type="ECO:0000256" key="2">
    <source>
        <dbReference type="ARBA" id="ARBA00022448"/>
    </source>
</evidence>
<reference evidence="8" key="2">
    <citation type="journal article" date="2023" name="IMA Fungus">
        <title>Comparative genomic study of the Penicillium genus elucidates a diverse pangenome and 15 lateral gene transfer events.</title>
        <authorList>
            <person name="Petersen C."/>
            <person name="Sorensen T."/>
            <person name="Nielsen M.R."/>
            <person name="Sondergaard T.E."/>
            <person name="Sorensen J.L."/>
            <person name="Fitzpatrick D.A."/>
            <person name="Frisvad J.C."/>
            <person name="Nielsen K.L."/>
        </authorList>
    </citation>
    <scope>NUCLEOTIDE SEQUENCE</scope>
    <source>
        <strain evidence="8">IBT 20477</strain>
    </source>
</reference>
<evidence type="ECO:0000256" key="1">
    <source>
        <dbReference type="ARBA" id="ARBA00004141"/>
    </source>
</evidence>
<dbReference type="InterPro" id="IPR029044">
    <property type="entry name" value="Nucleotide-diphossugar_trans"/>
</dbReference>
<feature type="transmembrane region" description="Helical" evidence="6">
    <location>
        <begin position="325"/>
        <end position="343"/>
    </location>
</feature>
<feature type="domain" description="Mannose-1-phosphate guanyltransferase C-terminal" evidence="7">
    <location>
        <begin position="931"/>
        <end position="1017"/>
    </location>
</feature>
<feature type="transmembrane region" description="Helical" evidence="6">
    <location>
        <begin position="214"/>
        <end position="236"/>
    </location>
</feature>
<feature type="transmembrane region" description="Helical" evidence="6">
    <location>
        <begin position="182"/>
        <end position="202"/>
    </location>
</feature>
<gene>
    <name evidence="8" type="ORF">N7449_006776</name>
</gene>
<evidence type="ECO:0000313" key="8">
    <source>
        <dbReference type="EMBL" id="KAJ5196297.1"/>
    </source>
</evidence>
<dbReference type="InterPro" id="IPR056729">
    <property type="entry name" value="GMPPB_C"/>
</dbReference>
<comment type="caution">
    <text evidence="8">The sequence shown here is derived from an EMBL/GenBank/DDBJ whole genome shotgun (WGS) entry which is preliminary data.</text>
</comment>
<dbReference type="AlphaFoldDB" id="A0A9W9MDJ1"/>
<reference evidence="8" key="1">
    <citation type="submission" date="2022-11" db="EMBL/GenBank/DDBJ databases">
        <authorList>
            <person name="Petersen C."/>
        </authorList>
    </citation>
    <scope>NUCLEOTIDE SEQUENCE</scope>
    <source>
        <strain evidence="8">IBT 20477</strain>
    </source>
</reference>
<comment type="subcellular location">
    <subcellularLocation>
        <location evidence="1">Membrane</location>
        <topology evidence="1">Multi-pass membrane protein</topology>
    </subcellularLocation>
</comment>
<feature type="transmembrane region" description="Helical" evidence="6">
    <location>
        <begin position="45"/>
        <end position="62"/>
    </location>
</feature>
<evidence type="ECO:0000259" key="7">
    <source>
        <dbReference type="Pfam" id="PF25087"/>
    </source>
</evidence>
<evidence type="ECO:0000256" key="3">
    <source>
        <dbReference type="ARBA" id="ARBA00022692"/>
    </source>
</evidence>
<dbReference type="Gene3D" id="1.20.1250.20">
    <property type="entry name" value="MFS general substrate transporter like domains"/>
    <property type="match status" value="1"/>
</dbReference>
<dbReference type="Proteomes" id="UP001150942">
    <property type="component" value="Unassembled WGS sequence"/>
</dbReference>
<dbReference type="PANTHER" id="PTHR43791:SF51">
    <property type="entry name" value="MAJOR FACILITATOR SUPERFAMILY (MFS) PROFILE DOMAIN-CONTAINING PROTEIN"/>
    <property type="match status" value="1"/>
</dbReference>